<name>A0A7W9KJE8_9PSEU</name>
<dbReference type="RefSeq" id="WP_184864932.1">
    <property type="nucleotide sequence ID" value="NZ_BAAAWY010000018.1"/>
</dbReference>
<organism evidence="1 2">
    <name type="scientific">Kutzneria kofuensis</name>
    <dbReference type="NCBI Taxonomy" id="103725"/>
    <lineage>
        <taxon>Bacteria</taxon>
        <taxon>Bacillati</taxon>
        <taxon>Actinomycetota</taxon>
        <taxon>Actinomycetes</taxon>
        <taxon>Pseudonocardiales</taxon>
        <taxon>Pseudonocardiaceae</taxon>
        <taxon>Kutzneria</taxon>
    </lineage>
</organism>
<dbReference type="AlphaFoldDB" id="A0A7W9KJE8"/>
<evidence type="ECO:0000313" key="1">
    <source>
        <dbReference type="EMBL" id="MBB5893562.1"/>
    </source>
</evidence>
<reference evidence="1 2" key="1">
    <citation type="submission" date="2020-08" db="EMBL/GenBank/DDBJ databases">
        <title>Sequencing the genomes of 1000 actinobacteria strains.</title>
        <authorList>
            <person name="Klenk H.-P."/>
        </authorList>
    </citation>
    <scope>NUCLEOTIDE SEQUENCE [LARGE SCALE GENOMIC DNA]</scope>
    <source>
        <strain evidence="1 2">DSM 43851</strain>
    </source>
</reference>
<sequence length="179" mass="18328">MGSPMLGKFGLLGCGVVIAGCLTACGSSSIAGEPGPNTSLALSGDAKWAGVDPCSLLTVDELRQNGVKTLGKPLNVAGETGCDFLSDSDVIGRAINVTKSSNSPDSYLSRPGDFVYIESNSVNGRPGFQTRISKSNDECSQYIAVGSGVVSVATTRDRSGDPCGAALTLAQLIEPRLPK</sequence>
<dbReference type="Proteomes" id="UP000585638">
    <property type="component" value="Unassembled WGS sequence"/>
</dbReference>
<dbReference type="Pfam" id="PF12079">
    <property type="entry name" value="DUF3558"/>
    <property type="match status" value="1"/>
</dbReference>
<proteinExistence type="predicted"/>
<dbReference type="InterPro" id="IPR024520">
    <property type="entry name" value="DUF3558"/>
</dbReference>
<accession>A0A7W9KJE8</accession>
<evidence type="ECO:0008006" key="3">
    <source>
        <dbReference type="Google" id="ProtNLM"/>
    </source>
</evidence>
<evidence type="ECO:0000313" key="2">
    <source>
        <dbReference type="Proteomes" id="UP000585638"/>
    </source>
</evidence>
<comment type="caution">
    <text evidence="1">The sequence shown here is derived from an EMBL/GenBank/DDBJ whole genome shotgun (WGS) entry which is preliminary data.</text>
</comment>
<gene>
    <name evidence="1" type="ORF">BJ998_004758</name>
</gene>
<protein>
    <recommendedName>
        <fullName evidence="3">DUF3558 domain-containing protein</fullName>
    </recommendedName>
</protein>
<keyword evidence="2" id="KW-1185">Reference proteome</keyword>
<dbReference type="EMBL" id="JACHIR010000001">
    <property type="protein sequence ID" value="MBB5893562.1"/>
    <property type="molecule type" value="Genomic_DNA"/>
</dbReference>